<dbReference type="PANTHER" id="PTHR15948:SF0">
    <property type="entry name" value="GOLGI PH REGULATOR A-RELATED"/>
    <property type="match status" value="1"/>
</dbReference>
<proteinExistence type="inferred from homology"/>
<feature type="transmembrane region" description="Helical" evidence="18">
    <location>
        <begin position="688"/>
        <end position="710"/>
    </location>
</feature>
<dbReference type="EnsemblMetazoa" id="ACHR005763-RA">
    <property type="protein sequence ID" value="ACHR005763-PA"/>
    <property type="gene ID" value="ACHR005763"/>
</dbReference>
<dbReference type="Pfam" id="PF12537">
    <property type="entry name" value="GPHR_N"/>
    <property type="match status" value="1"/>
</dbReference>
<evidence type="ECO:0000256" key="7">
    <source>
        <dbReference type="ARBA" id="ARBA00022989"/>
    </source>
</evidence>
<dbReference type="Proteomes" id="UP000075881">
    <property type="component" value="Unassembled WGS sequence"/>
</dbReference>
<evidence type="ECO:0000256" key="12">
    <source>
        <dbReference type="ARBA" id="ARBA00024145"/>
    </source>
</evidence>
<evidence type="ECO:0000256" key="18">
    <source>
        <dbReference type="SAM" id="Phobius"/>
    </source>
</evidence>
<dbReference type="GO" id="GO:0051452">
    <property type="term" value="P:intracellular pH reduction"/>
    <property type="evidence" value="ECO:0007669"/>
    <property type="project" value="TreeGrafter"/>
</dbReference>
<evidence type="ECO:0000256" key="8">
    <source>
        <dbReference type="ARBA" id="ARBA00023125"/>
    </source>
</evidence>
<keyword evidence="11 15" id="KW-0539">Nucleus</keyword>
<feature type="transmembrane region" description="Helical" evidence="18">
    <location>
        <begin position="914"/>
        <end position="934"/>
    </location>
</feature>
<feature type="region of interest" description="Disordered" evidence="17">
    <location>
        <begin position="135"/>
        <end position="158"/>
    </location>
</feature>
<evidence type="ECO:0000256" key="2">
    <source>
        <dbReference type="ARBA" id="ARBA00004141"/>
    </source>
</evidence>
<comment type="similarity">
    <text evidence="3">Belongs to the NK-2 homeobox family.</text>
</comment>
<evidence type="ECO:0000256" key="11">
    <source>
        <dbReference type="ARBA" id="ARBA00023242"/>
    </source>
</evidence>
<evidence type="ECO:0000256" key="4">
    <source>
        <dbReference type="ARBA" id="ARBA00009478"/>
    </source>
</evidence>
<keyword evidence="8 15" id="KW-0238">DNA-binding</keyword>
<comment type="subcellular location">
    <subcellularLocation>
        <location evidence="2">Membrane</location>
        <topology evidence="2">Multi-pass membrane protein</topology>
    </subcellularLocation>
    <subcellularLocation>
        <location evidence="1 15 16">Nucleus</location>
    </subcellularLocation>
</comment>
<dbReference type="InterPro" id="IPR025969">
    <property type="entry name" value="ABA_GPCR_dom"/>
</dbReference>
<reference evidence="20" key="2">
    <citation type="submission" date="2020-05" db="UniProtKB">
        <authorList>
            <consortium name="EnsemblMetazoa"/>
        </authorList>
    </citation>
    <scope>IDENTIFICATION</scope>
    <source>
        <strain evidence="20">ACHKN1017</strain>
    </source>
</reference>
<evidence type="ECO:0000256" key="5">
    <source>
        <dbReference type="ARBA" id="ARBA00022473"/>
    </source>
</evidence>
<dbReference type="Pfam" id="PF12430">
    <property type="entry name" value="ABA_GPCR"/>
    <property type="match status" value="1"/>
</dbReference>
<dbReference type="FunFam" id="1.10.10.60:FF:000101">
    <property type="entry name" value="NK2 homeobox 8"/>
    <property type="match status" value="1"/>
</dbReference>
<reference evidence="21" key="1">
    <citation type="submission" date="2013-03" db="EMBL/GenBank/DDBJ databases">
        <title>The Genome Sequence of Anopheles christyi ACHKN1017.</title>
        <authorList>
            <consortium name="The Broad Institute Genomics Platform"/>
            <person name="Neafsey D.E."/>
            <person name="Besansky N."/>
            <person name="Walker B."/>
            <person name="Young S.K."/>
            <person name="Zeng Q."/>
            <person name="Gargeya S."/>
            <person name="Fitzgerald M."/>
            <person name="Haas B."/>
            <person name="Abouelleil A."/>
            <person name="Allen A.W."/>
            <person name="Alvarado L."/>
            <person name="Arachchi H.M."/>
            <person name="Berlin A.M."/>
            <person name="Chapman S.B."/>
            <person name="Gainer-Dewar J."/>
            <person name="Goldberg J."/>
            <person name="Griggs A."/>
            <person name="Gujja S."/>
            <person name="Hansen M."/>
            <person name="Howarth C."/>
            <person name="Imamovic A."/>
            <person name="Ireland A."/>
            <person name="Larimer J."/>
            <person name="McCowan C."/>
            <person name="Murphy C."/>
            <person name="Pearson M."/>
            <person name="Poon T.W."/>
            <person name="Priest M."/>
            <person name="Roberts A."/>
            <person name="Saif S."/>
            <person name="Shea T."/>
            <person name="Sisk P."/>
            <person name="Sykes S."/>
            <person name="Wortman J."/>
            <person name="Nusbaum C."/>
            <person name="Birren B."/>
        </authorList>
    </citation>
    <scope>NUCLEOTIDE SEQUENCE [LARGE SCALE GENOMIC DNA]</scope>
    <source>
        <strain evidence="21">ACHKN1017</strain>
    </source>
</reference>
<feature type="transmembrane region" description="Helical" evidence="18">
    <location>
        <begin position="578"/>
        <end position="603"/>
    </location>
</feature>
<comment type="catalytic activity">
    <reaction evidence="14">
        <text>fluoride(in) = fluoride(out)</text>
        <dbReference type="Rhea" id="RHEA:76159"/>
        <dbReference type="ChEBI" id="CHEBI:17051"/>
    </reaction>
</comment>
<dbReference type="GO" id="GO:0003677">
    <property type="term" value="F:DNA binding"/>
    <property type="evidence" value="ECO:0007669"/>
    <property type="project" value="UniProtKB-UniRule"/>
</dbReference>
<dbReference type="AlphaFoldDB" id="A0A182K4S8"/>
<feature type="transmembrane region" description="Helical" evidence="18">
    <location>
        <begin position="879"/>
        <end position="902"/>
    </location>
</feature>
<dbReference type="CDD" id="cd00086">
    <property type="entry name" value="homeodomain"/>
    <property type="match status" value="1"/>
</dbReference>
<sequence>MSQGTNGLPTGQPPAAPFYPYTGLHAPDEGYDANFHIFPPDYYAPECDYLTDPRLEKLLTKCAPFLSWAPIFMPAATLNHSLLRAALYPIVLNSSIPRCTPSSNLPTCSILDSMRMAPSQRSQRFHISNILELNSQQHQQDQPSSKDQPTVGSLSSSTVLQSHLPHPATFPFTIAELESQQHATQPTIDVSAPASYPGPPVDDQTPLQYGAMSSQSASCLPLQPVLNPSSIGSGIPYDPPPYYPYSHHAHHLFGSTSAALGSSGVASEPSRPSYSYGAVNLDYVPSVIQHSAASETANTGHQQLSPDSTSPGPELYSLASYSNIPRVVNEASDRLVALESDGLSLDPECSVDTNNNTHHSPDDIREDLDSPDPRASRSGAHRGESGTGTGSGSGHKKRKRRILFSKSQTFELERRFKQARYLSAPEREHLASMINLTPTQVKIWFQNHRYKTKRAQTEKTSCYGAPPNVLGGSPPKKINPPVLVRDGKPCQDVLQHSHHHTQQQQQAQQQQQGHPHSHQHASTTHFHHSSFGVGVQGARKWYACRWSQFLAAFVLIFFIGGWLFFVKQLFRNYEIRHVFVQLIFSSTLALSLTMFELIIFEIIGFLDSSSRYFHWRLGLTLLLVMVIAVIPYLIAYSCISNVRIVPAKWVQPLTTLIWLCYLYGFWRIGDPFPLLSVSRGIFTIEQAVSRIGVVGVTVMAILSGFGAVNYPYTSMSYFIRPVLQSDVVNLERRLLQTIDMILVKKKRIALDRRRNKPNQKQSIWGMISSVTQRPAGAENIGQLRLEISALEELSRQLFLEAHSMKNMQERQRWAATLQGKYFNVLGHFFSLYCLWKIFICTINIIFDRVGKKDPVTRGIEIAVHWCGFEMDMAFWSQHVSFLLVGCIVVTSIRGLLLTLTKFFYKISSSKSSNIIVLVLAQIMGMYFCSSVLLMRMNMPAEYRVIITEVLGGLHFNFYHRWFDVIFLVSALATIVVLYLLHKPPNVDTTGCVPWTIMGCNTSQEIPSYGGGGQKTTDSAAALGELLEGDIEE</sequence>
<dbReference type="VEuPathDB" id="VectorBase:ACHR005763"/>
<evidence type="ECO:0000256" key="6">
    <source>
        <dbReference type="ARBA" id="ARBA00022692"/>
    </source>
</evidence>
<feature type="region of interest" description="Disordered" evidence="17">
    <location>
        <begin position="344"/>
        <end position="403"/>
    </location>
</feature>
<keyword evidence="21" id="KW-1185">Reference proteome</keyword>
<feature type="DNA-binding region" description="Homeobox" evidence="15">
    <location>
        <begin position="397"/>
        <end position="456"/>
    </location>
</feature>
<feature type="transmembrane region" description="Helical" evidence="18">
    <location>
        <begin position="649"/>
        <end position="668"/>
    </location>
</feature>
<evidence type="ECO:0000256" key="15">
    <source>
        <dbReference type="PROSITE-ProRule" id="PRU00108"/>
    </source>
</evidence>
<evidence type="ECO:0000256" key="17">
    <source>
        <dbReference type="SAM" id="MobiDB-lite"/>
    </source>
</evidence>
<feature type="domain" description="Homeobox" evidence="19">
    <location>
        <begin position="395"/>
        <end position="455"/>
    </location>
</feature>
<dbReference type="InterPro" id="IPR022535">
    <property type="entry name" value="Golgi_pH-regulator_cons_dom"/>
</dbReference>
<keyword evidence="10 15" id="KW-0371">Homeobox</keyword>
<dbReference type="PANTHER" id="PTHR15948">
    <property type="entry name" value="G-PROTEIN COUPLED RECEPTOR 89-RELATED"/>
    <property type="match status" value="1"/>
</dbReference>
<evidence type="ECO:0000313" key="21">
    <source>
        <dbReference type="Proteomes" id="UP000075881"/>
    </source>
</evidence>
<dbReference type="GO" id="GO:0008308">
    <property type="term" value="F:voltage-gated monoatomic anion channel activity"/>
    <property type="evidence" value="ECO:0007669"/>
    <property type="project" value="TreeGrafter"/>
</dbReference>
<name>A0A182K4S8_9DIPT</name>
<dbReference type="InterPro" id="IPR001356">
    <property type="entry name" value="HD"/>
</dbReference>
<dbReference type="Pfam" id="PF00046">
    <property type="entry name" value="Homeodomain"/>
    <property type="match status" value="1"/>
</dbReference>
<keyword evidence="7 18" id="KW-1133">Transmembrane helix</keyword>
<evidence type="ECO:0000256" key="9">
    <source>
        <dbReference type="ARBA" id="ARBA00023136"/>
    </source>
</evidence>
<evidence type="ECO:0000256" key="10">
    <source>
        <dbReference type="ARBA" id="ARBA00023155"/>
    </source>
</evidence>
<feature type="transmembrane region" description="Helical" evidence="18">
    <location>
        <begin position="615"/>
        <end position="637"/>
    </location>
</feature>
<comment type="catalytic activity">
    <reaction evidence="12">
        <text>iodide(out) = iodide(in)</text>
        <dbReference type="Rhea" id="RHEA:66324"/>
        <dbReference type="ChEBI" id="CHEBI:16382"/>
    </reaction>
</comment>
<organism evidence="20 21">
    <name type="scientific">Anopheles christyi</name>
    <dbReference type="NCBI Taxonomy" id="43041"/>
    <lineage>
        <taxon>Eukaryota</taxon>
        <taxon>Metazoa</taxon>
        <taxon>Ecdysozoa</taxon>
        <taxon>Arthropoda</taxon>
        <taxon>Hexapoda</taxon>
        <taxon>Insecta</taxon>
        <taxon>Pterygota</taxon>
        <taxon>Neoptera</taxon>
        <taxon>Endopterygota</taxon>
        <taxon>Diptera</taxon>
        <taxon>Nematocera</taxon>
        <taxon>Culicoidea</taxon>
        <taxon>Culicidae</taxon>
        <taxon>Anophelinae</taxon>
        <taxon>Anopheles</taxon>
    </lineage>
</organism>
<dbReference type="PROSITE" id="PS00027">
    <property type="entry name" value="HOMEOBOX_1"/>
    <property type="match status" value="1"/>
</dbReference>
<dbReference type="SMART" id="SM00389">
    <property type="entry name" value="HOX"/>
    <property type="match status" value="1"/>
</dbReference>
<dbReference type="GO" id="GO:0005634">
    <property type="term" value="C:nucleus"/>
    <property type="evidence" value="ECO:0007669"/>
    <property type="project" value="UniProtKB-SubCell"/>
</dbReference>
<feature type="region of interest" description="Disordered" evidence="17">
    <location>
        <begin position="493"/>
        <end position="522"/>
    </location>
</feature>
<dbReference type="InterPro" id="IPR009057">
    <property type="entry name" value="Homeodomain-like_sf"/>
</dbReference>
<evidence type="ECO:0000313" key="20">
    <source>
        <dbReference type="EnsemblMetazoa" id="ACHR005763-PA"/>
    </source>
</evidence>
<dbReference type="SUPFAM" id="SSF46689">
    <property type="entry name" value="Homeodomain-like"/>
    <property type="match status" value="1"/>
</dbReference>
<accession>A0A182K4S8</accession>
<dbReference type="InterPro" id="IPR015672">
    <property type="entry name" value="GPHR/GTG"/>
</dbReference>
<evidence type="ECO:0000256" key="1">
    <source>
        <dbReference type="ARBA" id="ARBA00004123"/>
    </source>
</evidence>
<feature type="transmembrane region" description="Helical" evidence="18">
    <location>
        <begin position="546"/>
        <end position="566"/>
    </location>
</feature>
<comment type="similarity">
    <text evidence="4">Belongs to the Golgi pH regulator (TC 1.A.38) family.</text>
</comment>
<feature type="compositionally biased region" description="Low complexity" evidence="17">
    <location>
        <begin position="502"/>
        <end position="522"/>
    </location>
</feature>
<feature type="region of interest" description="Disordered" evidence="17">
    <location>
        <begin position="181"/>
        <end position="208"/>
    </location>
</feature>
<dbReference type="PROSITE" id="PS50071">
    <property type="entry name" value="HOMEOBOX_2"/>
    <property type="match status" value="1"/>
</dbReference>
<feature type="compositionally biased region" description="Polar residues" evidence="17">
    <location>
        <begin position="292"/>
        <end position="311"/>
    </location>
</feature>
<keyword evidence="5" id="KW-0217">Developmental protein</keyword>
<feature type="transmembrane region" description="Helical" evidence="18">
    <location>
        <begin position="961"/>
        <end position="980"/>
    </location>
</feature>
<feature type="region of interest" description="Disordered" evidence="17">
    <location>
        <begin position="292"/>
        <end position="317"/>
    </location>
</feature>
<dbReference type="GO" id="GO:0032580">
    <property type="term" value="C:Golgi cisterna membrane"/>
    <property type="evidence" value="ECO:0007669"/>
    <property type="project" value="TreeGrafter"/>
</dbReference>
<dbReference type="InterPro" id="IPR017970">
    <property type="entry name" value="Homeobox_CS"/>
</dbReference>
<dbReference type="Gene3D" id="1.10.10.60">
    <property type="entry name" value="Homeodomain-like"/>
    <property type="match status" value="1"/>
</dbReference>
<dbReference type="GO" id="GO:0000981">
    <property type="term" value="F:DNA-binding transcription factor activity, RNA polymerase II-specific"/>
    <property type="evidence" value="ECO:0007669"/>
    <property type="project" value="InterPro"/>
</dbReference>
<feature type="compositionally biased region" description="Basic and acidic residues" evidence="17">
    <location>
        <begin position="359"/>
        <end position="375"/>
    </location>
</feature>
<evidence type="ECO:0000256" key="14">
    <source>
        <dbReference type="ARBA" id="ARBA00044702"/>
    </source>
</evidence>
<evidence type="ECO:0000256" key="16">
    <source>
        <dbReference type="RuleBase" id="RU000682"/>
    </source>
</evidence>
<comment type="catalytic activity">
    <reaction evidence="13">
        <text>bromide(in) = bromide(out)</text>
        <dbReference type="Rhea" id="RHEA:75383"/>
        <dbReference type="ChEBI" id="CHEBI:15858"/>
    </reaction>
</comment>
<evidence type="ECO:0000259" key="19">
    <source>
        <dbReference type="PROSITE" id="PS50071"/>
    </source>
</evidence>
<dbReference type="STRING" id="43041.A0A182K4S8"/>
<evidence type="ECO:0000256" key="13">
    <source>
        <dbReference type="ARBA" id="ARBA00035085"/>
    </source>
</evidence>
<feature type="compositionally biased region" description="Basic residues" evidence="17">
    <location>
        <begin position="394"/>
        <end position="403"/>
    </location>
</feature>
<protein>
    <recommendedName>
        <fullName evidence="19">Homeobox domain-containing protein</fullName>
    </recommendedName>
</protein>
<keyword evidence="6 18" id="KW-0812">Transmembrane</keyword>
<feature type="transmembrane region" description="Helical" evidence="18">
    <location>
        <begin position="821"/>
        <end position="846"/>
    </location>
</feature>
<evidence type="ECO:0000256" key="3">
    <source>
        <dbReference type="ARBA" id="ARBA00005661"/>
    </source>
</evidence>
<keyword evidence="9 18" id="KW-0472">Membrane</keyword>